<accession>A0A4S8MNL1</accession>
<dbReference type="Gene3D" id="3.40.309.10">
    <property type="entry name" value="Aldehyde Dehydrogenase, Chain A, domain 2"/>
    <property type="match status" value="1"/>
</dbReference>
<dbReference type="EMBL" id="ML179056">
    <property type="protein sequence ID" value="THV04402.1"/>
    <property type="molecule type" value="Genomic_DNA"/>
</dbReference>
<dbReference type="FunFam" id="3.40.309.10:FF:000001">
    <property type="entry name" value="Mitochondrial aldehyde dehydrogenase 2"/>
    <property type="match status" value="1"/>
</dbReference>
<feature type="active site" evidence="3">
    <location>
        <position position="269"/>
    </location>
</feature>
<evidence type="ECO:0000313" key="7">
    <source>
        <dbReference type="Proteomes" id="UP000297245"/>
    </source>
</evidence>
<dbReference type="InterPro" id="IPR015590">
    <property type="entry name" value="Aldehyde_DH_dom"/>
</dbReference>
<dbReference type="InterPro" id="IPR016161">
    <property type="entry name" value="Ald_DH/histidinol_DH"/>
</dbReference>
<dbReference type="Gene3D" id="3.40.605.10">
    <property type="entry name" value="Aldehyde Dehydrogenase, Chain A, domain 1"/>
    <property type="match status" value="1"/>
</dbReference>
<comment type="similarity">
    <text evidence="1 4">Belongs to the aldehyde dehydrogenase family.</text>
</comment>
<evidence type="ECO:0000259" key="5">
    <source>
        <dbReference type="Pfam" id="PF00171"/>
    </source>
</evidence>
<dbReference type="GO" id="GO:0019413">
    <property type="term" value="P:acetate biosynthetic process"/>
    <property type="evidence" value="ECO:0007669"/>
    <property type="project" value="UniProtKB-ARBA"/>
</dbReference>
<gene>
    <name evidence="6" type="ORF">K435DRAFT_649251</name>
</gene>
<dbReference type="CDD" id="cd07091">
    <property type="entry name" value="ALDH_F1-2_Ald2-like"/>
    <property type="match status" value="1"/>
</dbReference>
<sequence length="502" mass="54079">MAEIFSLTLDTPAYKGGVTINTGLFINGKWVKPVDEQKIEVVNPTTGKIITAIQGGSSKDVDLAVNAAEEAYKTLWGLKVPGSIRGQMLLNLANLIEQNAEEFAALEALNCGKPFASAQREVAVGCVQELKYYAGWADKVHGKTIETTENKMAYTRREPYGVVAAIIPWNAPLSMLAWKVGPALATGNTIVVKPSELTPLTALKFASLVNEAGFPPGVVNIVNGYGNIVGNAMAYHPRIRRIAFTGSTLTGRKIQEASAKSNLKVVTLELGGKSPNIIFDDADLEQAIKWASTGIFANMGQLCCAGSRIFVQEGIYDAFMKGFSAAAQHLQQNAGDPFSGNALHGPQVSSTQFNRIMGYINSGKADGAQVYTGGKRHGNEGYFIQPTIFTEVKPTMKIAREEVFGPVGVVMKFKTEEEVIEIANDISYGLACGIFTENVSRAIRVAQALEAGTAWVNTYNTIEISVPFGGYKQSGIGREQGECVLEHYTQVKAVHINISLKL</sequence>
<dbReference type="FunFam" id="3.40.605.10:FF:000050">
    <property type="entry name" value="Aldehyde dehydrogenase, mitochondrial"/>
    <property type="match status" value="1"/>
</dbReference>
<keyword evidence="7" id="KW-1185">Reference proteome</keyword>
<keyword evidence="2 4" id="KW-0560">Oxidoreductase</keyword>
<dbReference type="SUPFAM" id="SSF53720">
    <property type="entry name" value="ALDH-like"/>
    <property type="match status" value="1"/>
</dbReference>
<dbReference type="PROSITE" id="PS00687">
    <property type="entry name" value="ALDEHYDE_DEHYDR_GLU"/>
    <property type="match status" value="1"/>
</dbReference>
<dbReference type="InterPro" id="IPR016163">
    <property type="entry name" value="Ald_DH_C"/>
</dbReference>
<reference evidence="6 7" key="1">
    <citation type="journal article" date="2019" name="Nat. Ecol. Evol.">
        <title>Megaphylogeny resolves global patterns of mushroom evolution.</title>
        <authorList>
            <person name="Varga T."/>
            <person name="Krizsan K."/>
            <person name="Foldi C."/>
            <person name="Dima B."/>
            <person name="Sanchez-Garcia M."/>
            <person name="Sanchez-Ramirez S."/>
            <person name="Szollosi G.J."/>
            <person name="Szarkandi J.G."/>
            <person name="Papp V."/>
            <person name="Albert L."/>
            <person name="Andreopoulos W."/>
            <person name="Angelini C."/>
            <person name="Antonin V."/>
            <person name="Barry K.W."/>
            <person name="Bougher N.L."/>
            <person name="Buchanan P."/>
            <person name="Buyck B."/>
            <person name="Bense V."/>
            <person name="Catcheside P."/>
            <person name="Chovatia M."/>
            <person name="Cooper J."/>
            <person name="Damon W."/>
            <person name="Desjardin D."/>
            <person name="Finy P."/>
            <person name="Geml J."/>
            <person name="Haridas S."/>
            <person name="Hughes K."/>
            <person name="Justo A."/>
            <person name="Karasinski D."/>
            <person name="Kautmanova I."/>
            <person name="Kiss B."/>
            <person name="Kocsube S."/>
            <person name="Kotiranta H."/>
            <person name="LaButti K.M."/>
            <person name="Lechner B.E."/>
            <person name="Liimatainen K."/>
            <person name="Lipzen A."/>
            <person name="Lukacs Z."/>
            <person name="Mihaltcheva S."/>
            <person name="Morgado L.N."/>
            <person name="Niskanen T."/>
            <person name="Noordeloos M.E."/>
            <person name="Ohm R.A."/>
            <person name="Ortiz-Santana B."/>
            <person name="Ovrebo C."/>
            <person name="Racz N."/>
            <person name="Riley R."/>
            <person name="Savchenko A."/>
            <person name="Shiryaev A."/>
            <person name="Soop K."/>
            <person name="Spirin V."/>
            <person name="Szebenyi C."/>
            <person name="Tomsovsky M."/>
            <person name="Tulloss R.E."/>
            <person name="Uehling J."/>
            <person name="Grigoriev I.V."/>
            <person name="Vagvolgyi C."/>
            <person name="Papp T."/>
            <person name="Martin F.M."/>
            <person name="Miettinen O."/>
            <person name="Hibbett D.S."/>
            <person name="Nagy L.G."/>
        </authorList>
    </citation>
    <scope>NUCLEOTIDE SEQUENCE [LARGE SCALE GENOMIC DNA]</scope>
    <source>
        <strain evidence="6 7">CBS 962.96</strain>
    </source>
</reference>
<dbReference type="AlphaFoldDB" id="A0A4S8MNL1"/>
<dbReference type="InterPro" id="IPR016162">
    <property type="entry name" value="Ald_DH_N"/>
</dbReference>
<dbReference type="InterPro" id="IPR029510">
    <property type="entry name" value="Ald_DH_CS_GLU"/>
</dbReference>
<evidence type="ECO:0000256" key="1">
    <source>
        <dbReference type="ARBA" id="ARBA00009986"/>
    </source>
</evidence>
<proteinExistence type="inferred from homology"/>
<evidence type="ECO:0000256" key="2">
    <source>
        <dbReference type="ARBA" id="ARBA00023002"/>
    </source>
</evidence>
<feature type="domain" description="Aldehyde dehydrogenase" evidence="5">
    <location>
        <begin position="30"/>
        <end position="494"/>
    </location>
</feature>
<dbReference type="PANTHER" id="PTHR11699">
    <property type="entry name" value="ALDEHYDE DEHYDROGENASE-RELATED"/>
    <property type="match status" value="1"/>
</dbReference>
<evidence type="ECO:0000256" key="4">
    <source>
        <dbReference type="RuleBase" id="RU003345"/>
    </source>
</evidence>
<dbReference type="OrthoDB" id="310895at2759"/>
<dbReference type="FunFam" id="3.40.605.10:FF:000026">
    <property type="entry name" value="Aldehyde dehydrogenase, putative"/>
    <property type="match status" value="1"/>
</dbReference>
<dbReference type="GO" id="GO:0004030">
    <property type="term" value="F:aldehyde dehydrogenase [NAD(P)+] activity"/>
    <property type="evidence" value="ECO:0007669"/>
    <property type="project" value="UniProtKB-ARBA"/>
</dbReference>
<dbReference type="Pfam" id="PF00171">
    <property type="entry name" value="Aldedh"/>
    <property type="match status" value="1"/>
</dbReference>
<evidence type="ECO:0000313" key="6">
    <source>
        <dbReference type="EMBL" id="THV04402.1"/>
    </source>
</evidence>
<name>A0A4S8MNL1_DENBC</name>
<evidence type="ECO:0000256" key="3">
    <source>
        <dbReference type="PROSITE-ProRule" id="PRU10007"/>
    </source>
</evidence>
<protein>
    <submittedName>
        <fullName evidence="6">Aldehyde dehydrogenase</fullName>
    </submittedName>
</protein>
<dbReference type="Proteomes" id="UP000297245">
    <property type="component" value="Unassembled WGS sequence"/>
</dbReference>
<organism evidence="6 7">
    <name type="scientific">Dendrothele bispora (strain CBS 962.96)</name>
    <dbReference type="NCBI Taxonomy" id="1314807"/>
    <lineage>
        <taxon>Eukaryota</taxon>
        <taxon>Fungi</taxon>
        <taxon>Dikarya</taxon>
        <taxon>Basidiomycota</taxon>
        <taxon>Agaricomycotina</taxon>
        <taxon>Agaricomycetes</taxon>
        <taxon>Agaricomycetidae</taxon>
        <taxon>Agaricales</taxon>
        <taxon>Agaricales incertae sedis</taxon>
        <taxon>Dendrothele</taxon>
    </lineage>
</organism>